<proteinExistence type="predicted"/>
<keyword evidence="3" id="KW-1185">Reference proteome</keyword>
<gene>
    <name evidence="2" type="ORF">QBC36DRAFT_332584</name>
</gene>
<dbReference type="AlphaFoldDB" id="A0AAN6W5W3"/>
<protein>
    <recommendedName>
        <fullName evidence="4">Secreted protein</fullName>
    </recommendedName>
</protein>
<evidence type="ECO:0000313" key="2">
    <source>
        <dbReference type="EMBL" id="KAK4174931.1"/>
    </source>
</evidence>
<evidence type="ECO:0008006" key="4">
    <source>
        <dbReference type="Google" id="ProtNLM"/>
    </source>
</evidence>
<sequence length="115" mass="12563">MLAVGGWLRLSPLCAATPHSADGTLEPPLVASCCLFIGKNGNTEGRENLCLSKMWLLISLQDMVLGTSGCLRDRVGGTGFEVLHFVSSRLMCIPWMDWFEWARPTLCSPGPKLPQ</sequence>
<evidence type="ECO:0000313" key="3">
    <source>
        <dbReference type="Proteomes" id="UP001302321"/>
    </source>
</evidence>
<feature type="chain" id="PRO_5042982103" description="Secreted protein" evidence="1">
    <location>
        <begin position="17"/>
        <end position="115"/>
    </location>
</feature>
<name>A0AAN6W5W3_9PEZI</name>
<organism evidence="2 3">
    <name type="scientific">Triangularia setosa</name>
    <dbReference type="NCBI Taxonomy" id="2587417"/>
    <lineage>
        <taxon>Eukaryota</taxon>
        <taxon>Fungi</taxon>
        <taxon>Dikarya</taxon>
        <taxon>Ascomycota</taxon>
        <taxon>Pezizomycotina</taxon>
        <taxon>Sordariomycetes</taxon>
        <taxon>Sordariomycetidae</taxon>
        <taxon>Sordariales</taxon>
        <taxon>Podosporaceae</taxon>
        <taxon>Triangularia</taxon>
    </lineage>
</organism>
<accession>A0AAN6W5W3</accession>
<reference evidence="2" key="2">
    <citation type="submission" date="2023-05" db="EMBL/GenBank/DDBJ databases">
        <authorList>
            <consortium name="Lawrence Berkeley National Laboratory"/>
            <person name="Steindorff A."/>
            <person name="Hensen N."/>
            <person name="Bonometti L."/>
            <person name="Westerberg I."/>
            <person name="Brannstrom I.O."/>
            <person name="Guillou S."/>
            <person name="Cros-Aarteil S."/>
            <person name="Calhoun S."/>
            <person name="Haridas S."/>
            <person name="Kuo A."/>
            <person name="Mondo S."/>
            <person name="Pangilinan J."/>
            <person name="Riley R."/>
            <person name="Labutti K."/>
            <person name="Andreopoulos B."/>
            <person name="Lipzen A."/>
            <person name="Chen C."/>
            <person name="Yanf M."/>
            <person name="Daum C."/>
            <person name="Ng V."/>
            <person name="Clum A."/>
            <person name="Ohm R."/>
            <person name="Martin F."/>
            <person name="Silar P."/>
            <person name="Natvig D."/>
            <person name="Lalanne C."/>
            <person name="Gautier V."/>
            <person name="Ament-Velasquez S.L."/>
            <person name="Kruys A."/>
            <person name="Hutchinson M.I."/>
            <person name="Powell A.J."/>
            <person name="Barry K."/>
            <person name="Miller A.N."/>
            <person name="Grigoriev I.V."/>
            <person name="Debuchy R."/>
            <person name="Gladieux P."/>
            <person name="Thoren M.H."/>
            <person name="Johannesson H."/>
        </authorList>
    </citation>
    <scope>NUCLEOTIDE SEQUENCE</scope>
    <source>
        <strain evidence="2">CBS 892.96</strain>
    </source>
</reference>
<dbReference type="Proteomes" id="UP001302321">
    <property type="component" value="Unassembled WGS sequence"/>
</dbReference>
<reference evidence="2" key="1">
    <citation type="journal article" date="2023" name="Mol. Phylogenet. Evol.">
        <title>Genome-scale phylogeny and comparative genomics of the fungal order Sordariales.</title>
        <authorList>
            <person name="Hensen N."/>
            <person name="Bonometti L."/>
            <person name="Westerberg I."/>
            <person name="Brannstrom I.O."/>
            <person name="Guillou S."/>
            <person name="Cros-Aarteil S."/>
            <person name="Calhoun S."/>
            <person name="Haridas S."/>
            <person name="Kuo A."/>
            <person name="Mondo S."/>
            <person name="Pangilinan J."/>
            <person name="Riley R."/>
            <person name="LaButti K."/>
            <person name="Andreopoulos B."/>
            <person name="Lipzen A."/>
            <person name="Chen C."/>
            <person name="Yan M."/>
            <person name="Daum C."/>
            <person name="Ng V."/>
            <person name="Clum A."/>
            <person name="Steindorff A."/>
            <person name="Ohm R.A."/>
            <person name="Martin F."/>
            <person name="Silar P."/>
            <person name="Natvig D.O."/>
            <person name="Lalanne C."/>
            <person name="Gautier V."/>
            <person name="Ament-Velasquez S.L."/>
            <person name="Kruys A."/>
            <person name="Hutchinson M.I."/>
            <person name="Powell A.J."/>
            <person name="Barry K."/>
            <person name="Miller A.N."/>
            <person name="Grigoriev I.V."/>
            <person name="Debuchy R."/>
            <person name="Gladieux P."/>
            <person name="Hiltunen Thoren M."/>
            <person name="Johannesson H."/>
        </authorList>
    </citation>
    <scope>NUCLEOTIDE SEQUENCE</scope>
    <source>
        <strain evidence="2">CBS 892.96</strain>
    </source>
</reference>
<keyword evidence="1" id="KW-0732">Signal</keyword>
<feature type="signal peptide" evidence="1">
    <location>
        <begin position="1"/>
        <end position="16"/>
    </location>
</feature>
<evidence type="ECO:0000256" key="1">
    <source>
        <dbReference type="SAM" id="SignalP"/>
    </source>
</evidence>
<comment type="caution">
    <text evidence="2">The sequence shown here is derived from an EMBL/GenBank/DDBJ whole genome shotgun (WGS) entry which is preliminary data.</text>
</comment>
<dbReference type="EMBL" id="MU866257">
    <property type="protein sequence ID" value="KAK4174931.1"/>
    <property type="molecule type" value="Genomic_DNA"/>
</dbReference>